<evidence type="ECO:0000313" key="10">
    <source>
        <dbReference type="Proteomes" id="UP000824175"/>
    </source>
</evidence>
<comment type="subunit">
    <text evidence="7">Forms oligomers.</text>
</comment>
<evidence type="ECO:0000313" key="9">
    <source>
        <dbReference type="EMBL" id="HIU13782.1"/>
    </source>
</evidence>
<dbReference type="PANTHER" id="PTHR34701:SF1">
    <property type="entry name" value="TRANSCRIPTIONAL REGULATOR MRAZ"/>
    <property type="match status" value="1"/>
</dbReference>
<accession>A0A9D1L1B3</accession>
<dbReference type="FunFam" id="3.40.1550.20:FF:000002">
    <property type="entry name" value="Transcriptional regulator MraZ"/>
    <property type="match status" value="1"/>
</dbReference>
<keyword evidence="6 7" id="KW-0804">Transcription</keyword>
<dbReference type="InterPro" id="IPR035642">
    <property type="entry name" value="MraZ_N"/>
</dbReference>
<dbReference type="GO" id="GO:0000976">
    <property type="term" value="F:transcription cis-regulatory region binding"/>
    <property type="evidence" value="ECO:0007669"/>
    <property type="project" value="TreeGrafter"/>
</dbReference>
<dbReference type="GO" id="GO:0005737">
    <property type="term" value="C:cytoplasm"/>
    <property type="evidence" value="ECO:0007669"/>
    <property type="project" value="UniProtKB-UniRule"/>
</dbReference>
<evidence type="ECO:0000256" key="2">
    <source>
        <dbReference type="ARBA" id="ARBA00022490"/>
    </source>
</evidence>
<dbReference type="InterPro" id="IPR035644">
    <property type="entry name" value="MraZ_C"/>
</dbReference>
<dbReference type="PANTHER" id="PTHR34701">
    <property type="entry name" value="TRANSCRIPTIONAL REGULATOR MRAZ"/>
    <property type="match status" value="1"/>
</dbReference>
<dbReference type="InterPro" id="IPR038619">
    <property type="entry name" value="MraZ_sf"/>
</dbReference>
<evidence type="ECO:0000256" key="6">
    <source>
        <dbReference type="ARBA" id="ARBA00023163"/>
    </source>
</evidence>
<dbReference type="AlphaFoldDB" id="A0A9D1L1B3"/>
<evidence type="ECO:0000256" key="5">
    <source>
        <dbReference type="ARBA" id="ARBA00023125"/>
    </source>
</evidence>
<evidence type="ECO:0000259" key="8">
    <source>
        <dbReference type="PROSITE" id="PS51740"/>
    </source>
</evidence>
<comment type="subcellular location">
    <subcellularLocation>
        <location evidence="7">Cytoplasm</location>
        <location evidence="7">Nucleoid</location>
    </subcellularLocation>
</comment>
<dbReference type="GO" id="GO:2000143">
    <property type="term" value="P:negative regulation of DNA-templated transcription initiation"/>
    <property type="evidence" value="ECO:0007669"/>
    <property type="project" value="TreeGrafter"/>
</dbReference>
<keyword evidence="5 7" id="KW-0238">DNA-binding</keyword>
<dbReference type="Pfam" id="PF02381">
    <property type="entry name" value="MraZ"/>
    <property type="match status" value="2"/>
</dbReference>
<reference evidence="9" key="2">
    <citation type="journal article" date="2021" name="PeerJ">
        <title>Extensive microbial diversity within the chicken gut microbiome revealed by metagenomics and culture.</title>
        <authorList>
            <person name="Gilroy R."/>
            <person name="Ravi A."/>
            <person name="Getino M."/>
            <person name="Pursley I."/>
            <person name="Horton D.L."/>
            <person name="Alikhan N.F."/>
            <person name="Baker D."/>
            <person name="Gharbi K."/>
            <person name="Hall N."/>
            <person name="Watson M."/>
            <person name="Adriaenssens E.M."/>
            <person name="Foster-Nyarko E."/>
            <person name="Jarju S."/>
            <person name="Secka A."/>
            <person name="Antonio M."/>
            <person name="Oren A."/>
            <person name="Chaudhuri R.R."/>
            <person name="La Ragione R."/>
            <person name="Hildebrand F."/>
            <person name="Pallen M.J."/>
        </authorList>
    </citation>
    <scope>NUCLEOTIDE SEQUENCE</scope>
    <source>
        <strain evidence="9">CHK195-11698</strain>
    </source>
</reference>
<reference evidence="9" key="1">
    <citation type="submission" date="2020-10" db="EMBL/GenBank/DDBJ databases">
        <authorList>
            <person name="Gilroy R."/>
        </authorList>
    </citation>
    <scope>NUCLEOTIDE SEQUENCE</scope>
    <source>
        <strain evidence="9">CHK195-11698</strain>
    </source>
</reference>
<dbReference type="PROSITE" id="PS51740">
    <property type="entry name" value="SPOVT_ABRB"/>
    <property type="match status" value="2"/>
</dbReference>
<dbReference type="InterPro" id="IPR007159">
    <property type="entry name" value="SpoVT-AbrB_dom"/>
</dbReference>
<dbReference type="InterPro" id="IPR003444">
    <property type="entry name" value="MraZ"/>
</dbReference>
<evidence type="ECO:0000256" key="4">
    <source>
        <dbReference type="ARBA" id="ARBA00023015"/>
    </source>
</evidence>
<protein>
    <recommendedName>
        <fullName evidence="1 7">Transcriptional regulator MraZ</fullName>
    </recommendedName>
</protein>
<proteinExistence type="inferred from homology"/>
<evidence type="ECO:0000256" key="1">
    <source>
        <dbReference type="ARBA" id="ARBA00013860"/>
    </source>
</evidence>
<dbReference type="NCBIfam" id="TIGR00242">
    <property type="entry name" value="division/cell wall cluster transcriptional repressor MraZ"/>
    <property type="match status" value="1"/>
</dbReference>
<gene>
    <name evidence="7 9" type="primary">mraZ</name>
    <name evidence="9" type="ORF">IAD15_06900</name>
</gene>
<dbReference type="InterPro" id="IPR037914">
    <property type="entry name" value="SpoVT-AbrB_sf"/>
</dbReference>
<dbReference type="CDD" id="cd16321">
    <property type="entry name" value="MraZ_C"/>
    <property type="match status" value="1"/>
</dbReference>
<comment type="caution">
    <text evidence="9">The sequence shown here is derived from an EMBL/GenBank/DDBJ whole genome shotgun (WGS) entry which is preliminary data.</text>
</comment>
<keyword evidence="4 7" id="KW-0805">Transcription regulation</keyword>
<keyword evidence="3" id="KW-0677">Repeat</keyword>
<dbReference type="SUPFAM" id="SSF89447">
    <property type="entry name" value="AbrB/MazE/MraZ-like"/>
    <property type="match status" value="1"/>
</dbReference>
<dbReference type="InterPro" id="IPR020603">
    <property type="entry name" value="MraZ_dom"/>
</dbReference>
<dbReference type="Gene3D" id="3.40.1550.20">
    <property type="entry name" value="Transcriptional regulator MraZ domain"/>
    <property type="match status" value="1"/>
</dbReference>
<sequence>MFMGEYKHNLDAKGRITLPSKFREKFDDTVIVARGFDGCLSVYTPQEWEKFYTKLQQMPITKKQTRAFVRMITSKATECEIDKMGRINIPPGLREQAHLEKNCSIVGSLNHVEIWDTNMWEDYYNQENEQFEEIAEEMDFTI</sequence>
<dbReference type="GO" id="GO:0009295">
    <property type="term" value="C:nucleoid"/>
    <property type="evidence" value="ECO:0007669"/>
    <property type="project" value="UniProtKB-SubCell"/>
</dbReference>
<evidence type="ECO:0000256" key="7">
    <source>
        <dbReference type="HAMAP-Rule" id="MF_01008"/>
    </source>
</evidence>
<dbReference type="Proteomes" id="UP000824175">
    <property type="component" value="Unassembled WGS sequence"/>
</dbReference>
<dbReference type="GO" id="GO:0003700">
    <property type="term" value="F:DNA-binding transcription factor activity"/>
    <property type="evidence" value="ECO:0007669"/>
    <property type="project" value="UniProtKB-UniRule"/>
</dbReference>
<dbReference type="CDD" id="cd16320">
    <property type="entry name" value="MraZ_N"/>
    <property type="match status" value="1"/>
</dbReference>
<name>A0A9D1L1B3_9FIRM</name>
<dbReference type="HAMAP" id="MF_01008">
    <property type="entry name" value="MraZ"/>
    <property type="match status" value="1"/>
</dbReference>
<dbReference type="EMBL" id="DVMJ01000058">
    <property type="protein sequence ID" value="HIU13782.1"/>
    <property type="molecule type" value="Genomic_DNA"/>
</dbReference>
<comment type="similarity">
    <text evidence="7">Belongs to the MraZ family.</text>
</comment>
<evidence type="ECO:0000256" key="3">
    <source>
        <dbReference type="ARBA" id="ARBA00022737"/>
    </source>
</evidence>
<feature type="domain" description="SpoVT-AbrB" evidence="8">
    <location>
        <begin position="5"/>
        <end position="47"/>
    </location>
</feature>
<keyword evidence="2 7" id="KW-0963">Cytoplasm</keyword>
<organism evidence="9 10">
    <name type="scientific">Candidatus Fimiplasma intestinipullorum</name>
    <dbReference type="NCBI Taxonomy" id="2840825"/>
    <lineage>
        <taxon>Bacteria</taxon>
        <taxon>Bacillati</taxon>
        <taxon>Bacillota</taxon>
        <taxon>Clostridia</taxon>
        <taxon>Eubacteriales</taxon>
        <taxon>Candidatus Fimiplasma</taxon>
    </lineage>
</organism>
<feature type="domain" description="SpoVT-AbrB" evidence="8">
    <location>
        <begin position="76"/>
        <end position="119"/>
    </location>
</feature>